<reference evidence="1 2" key="1">
    <citation type="submission" date="2018-02" db="EMBL/GenBank/DDBJ databases">
        <title>The genomes of Aspergillus section Nigri reveals drivers in fungal speciation.</title>
        <authorList>
            <consortium name="DOE Joint Genome Institute"/>
            <person name="Vesth T.C."/>
            <person name="Nybo J."/>
            <person name="Theobald S."/>
            <person name="Brandl J."/>
            <person name="Frisvad J.C."/>
            <person name="Nielsen K.F."/>
            <person name="Lyhne E.K."/>
            <person name="Kogle M.E."/>
            <person name="Kuo A."/>
            <person name="Riley R."/>
            <person name="Clum A."/>
            <person name="Nolan M."/>
            <person name="Lipzen A."/>
            <person name="Salamov A."/>
            <person name="Henrissat B."/>
            <person name="Wiebenga A."/>
            <person name="De vries R.P."/>
            <person name="Grigoriev I.V."/>
            <person name="Mortensen U.H."/>
            <person name="Andersen M.R."/>
            <person name="Baker S.E."/>
        </authorList>
    </citation>
    <scope>NUCLEOTIDE SEQUENCE [LARGE SCALE GENOMIC DNA]</scope>
    <source>
        <strain evidence="1 2">CBS 101889</strain>
    </source>
</reference>
<name>A0A395I7L0_ASPHC</name>
<protein>
    <submittedName>
        <fullName evidence="1">Uncharacterized protein</fullName>
    </submittedName>
</protein>
<keyword evidence="2" id="KW-1185">Reference proteome</keyword>
<dbReference type="EMBL" id="KZ824270">
    <property type="protein sequence ID" value="RAL15916.1"/>
    <property type="molecule type" value="Genomic_DNA"/>
</dbReference>
<evidence type="ECO:0000313" key="1">
    <source>
        <dbReference type="EMBL" id="RAL15916.1"/>
    </source>
</evidence>
<sequence>MQDILLERLLGKTHLLYDKRKVKNSELIDMDRLIQRCARGEHGDRTRGFFFFSERMHGTAREAQIASELVPSGYTAFLRWRHAYYDSGYSEDESEDHGLISCFALGDGTETPESR</sequence>
<organism evidence="1 2">
    <name type="scientific">Aspergillus homomorphus (strain CBS 101889)</name>
    <dbReference type="NCBI Taxonomy" id="1450537"/>
    <lineage>
        <taxon>Eukaryota</taxon>
        <taxon>Fungi</taxon>
        <taxon>Dikarya</taxon>
        <taxon>Ascomycota</taxon>
        <taxon>Pezizomycotina</taxon>
        <taxon>Eurotiomycetes</taxon>
        <taxon>Eurotiomycetidae</taxon>
        <taxon>Eurotiales</taxon>
        <taxon>Aspergillaceae</taxon>
        <taxon>Aspergillus</taxon>
        <taxon>Aspergillus subgen. Circumdati</taxon>
    </lineage>
</organism>
<evidence type="ECO:0000313" key="2">
    <source>
        <dbReference type="Proteomes" id="UP000248961"/>
    </source>
</evidence>
<dbReference type="AlphaFoldDB" id="A0A395I7L0"/>
<dbReference type="RefSeq" id="XP_025555070.1">
    <property type="nucleotide sequence ID" value="XM_025690350.1"/>
</dbReference>
<dbReference type="VEuPathDB" id="FungiDB:BO97DRAFT_177414"/>
<dbReference type="Proteomes" id="UP000248961">
    <property type="component" value="Unassembled WGS sequence"/>
</dbReference>
<proteinExistence type="predicted"/>
<accession>A0A395I7L0</accession>
<dbReference type="GeneID" id="37194639"/>
<gene>
    <name evidence="1" type="ORF">BO97DRAFT_177414</name>
</gene>